<gene>
    <name evidence="3" type="ORF">NWI01_11750</name>
</gene>
<keyword evidence="2" id="KW-1133">Transmembrane helix</keyword>
<keyword evidence="2" id="KW-0472">Membrane</keyword>
<name>A0A4Y3W8K0_NITWI</name>
<evidence type="ECO:0000313" key="4">
    <source>
        <dbReference type="Proteomes" id="UP000318825"/>
    </source>
</evidence>
<reference evidence="3 4" key="1">
    <citation type="submission" date="2019-06" db="EMBL/GenBank/DDBJ databases">
        <title>Whole genome shotgun sequence of Nitrobacter winogradskyi NBRC 14297.</title>
        <authorList>
            <person name="Hosoyama A."/>
            <person name="Uohara A."/>
            <person name="Ohji S."/>
            <person name="Ichikawa N."/>
        </authorList>
    </citation>
    <scope>NUCLEOTIDE SEQUENCE [LARGE SCALE GENOMIC DNA]</scope>
    <source>
        <strain evidence="3 4">NBRC 14297</strain>
    </source>
</reference>
<keyword evidence="2" id="KW-0812">Transmembrane</keyword>
<comment type="caution">
    <text evidence="3">The sequence shown here is derived from an EMBL/GenBank/DDBJ whole genome shotgun (WGS) entry which is preliminary data.</text>
</comment>
<feature type="transmembrane region" description="Helical" evidence="2">
    <location>
        <begin position="38"/>
        <end position="59"/>
    </location>
</feature>
<protein>
    <submittedName>
        <fullName evidence="3">Uncharacterized protein</fullName>
    </submittedName>
</protein>
<evidence type="ECO:0000256" key="2">
    <source>
        <dbReference type="SAM" id="Phobius"/>
    </source>
</evidence>
<accession>A0A4Y3W8K0</accession>
<feature type="region of interest" description="Disordered" evidence="1">
    <location>
        <begin position="1"/>
        <end position="31"/>
    </location>
</feature>
<dbReference type="Proteomes" id="UP000318825">
    <property type="component" value="Unassembled WGS sequence"/>
</dbReference>
<proteinExistence type="predicted"/>
<sequence length="118" mass="12344">MTGEDIAKRGPIINPSNKAGRQNQTDRPRSQGTVMIKALSAVAVAAFIAAALTVLPGFAPQVSASTPVPLAKADRLDIRPAGAVCSQQAWPNFDVSCLRAAGSRTVVREARLITAGHR</sequence>
<evidence type="ECO:0000256" key="1">
    <source>
        <dbReference type="SAM" id="MobiDB-lite"/>
    </source>
</evidence>
<dbReference type="EMBL" id="BJNF01000027">
    <property type="protein sequence ID" value="GEC15283.1"/>
    <property type="molecule type" value="Genomic_DNA"/>
</dbReference>
<organism evidence="3 4">
    <name type="scientific">Nitrobacter winogradskyi</name>
    <name type="common">Nitrobacter agilis</name>
    <dbReference type="NCBI Taxonomy" id="913"/>
    <lineage>
        <taxon>Bacteria</taxon>
        <taxon>Pseudomonadati</taxon>
        <taxon>Pseudomonadota</taxon>
        <taxon>Alphaproteobacteria</taxon>
        <taxon>Hyphomicrobiales</taxon>
        <taxon>Nitrobacteraceae</taxon>
        <taxon>Nitrobacter</taxon>
    </lineage>
</organism>
<evidence type="ECO:0000313" key="3">
    <source>
        <dbReference type="EMBL" id="GEC15283.1"/>
    </source>
</evidence>
<feature type="compositionally biased region" description="Polar residues" evidence="1">
    <location>
        <begin position="14"/>
        <end position="23"/>
    </location>
</feature>
<dbReference type="AlphaFoldDB" id="A0A4Y3W8K0"/>